<reference evidence="1" key="1">
    <citation type="submission" date="2018-09" db="EMBL/GenBank/DDBJ databases">
        <authorList>
            <consortium name="PulseNet: The National Subtyping Network for Foodborne Disease Surveillance"/>
            <person name="Tarr C.L."/>
            <person name="Trees E."/>
            <person name="Katz L.S."/>
            <person name="Carleton-Romer H.A."/>
            <person name="Stroika S."/>
            <person name="Kucerova Z."/>
            <person name="Roache K.F."/>
            <person name="Sabol A.L."/>
            <person name="Besser J."/>
            <person name="Gerner-Smidt P."/>
        </authorList>
    </citation>
    <scope>NUCLEOTIDE SEQUENCE</scope>
    <source>
        <strain evidence="1">PNUSAS052668</strain>
    </source>
</reference>
<organism evidence="1">
    <name type="scientific">Salmonella enterica</name>
    <name type="common">Salmonella choleraesuis</name>
    <dbReference type="NCBI Taxonomy" id="28901"/>
    <lineage>
        <taxon>Bacteria</taxon>
        <taxon>Pseudomonadati</taxon>
        <taxon>Pseudomonadota</taxon>
        <taxon>Gammaproteobacteria</taxon>
        <taxon>Enterobacterales</taxon>
        <taxon>Enterobacteriaceae</taxon>
        <taxon>Salmonella</taxon>
    </lineage>
</organism>
<sequence length="84" mass="9141">MFRFITLILINEACGAVCSTDGGKHLHGLFLPVQQPLSGIPGLSLDLKITGQLLIFTLRQSGLAPDITCKKTQPQNQKDDCFIT</sequence>
<proteinExistence type="predicted"/>
<accession>A0A613BD70</accession>
<comment type="caution">
    <text evidence="1">The sequence shown here is derived from an EMBL/GenBank/DDBJ whole genome shotgun (WGS) entry which is preliminary data.</text>
</comment>
<dbReference type="AlphaFoldDB" id="A0A613BD70"/>
<protein>
    <submittedName>
        <fullName evidence="1">Uncharacterized protein</fullName>
    </submittedName>
</protein>
<gene>
    <name evidence="1" type="ORF">D3R26_12850</name>
</gene>
<name>A0A613BD70_SALER</name>
<evidence type="ECO:0000313" key="1">
    <source>
        <dbReference type="EMBL" id="EBM6859016.1"/>
    </source>
</evidence>
<dbReference type="EMBL" id="AAGDJY010000008">
    <property type="protein sequence ID" value="EBM6859016.1"/>
    <property type="molecule type" value="Genomic_DNA"/>
</dbReference>